<dbReference type="Proteomes" id="UP001281410">
    <property type="component" value="Unassembled WGS sequence"/>
</dbReference>
<evidence type="ECO:0000313" key="2">
    <source>
        <dbReference type="Proteomes" id="UP001281410"/>
    </source>
</evidence>
<organism evidence="1 2">
    <name type="scientific">Dipteronia sinensis</name>
    <dbReference type="NCBI Taxonomy" id="43782"/>
    <lineage>
        <taxon>Eukaryota</taxon>
        <taxon>Viridiplantae</taxon>
        <taxon>Streptophyta</taxon>
        <taxon>Embryophyta</taxon>
        <taxon>Tracheophyta</taxon>
        <taxon>Spermatophyta</taxon>
        <taxon>Magnoliopsida</taxon>
        <taxon>eudicotyledons</taxon>
        <taxon>Gunneridae</taxon>
        <taxon>Pentapetalae</taxon>
        <taxon>rosids</taxon>
        <taxon>malvids</taxon>
        <taxon>Sapindales</taxon>
        <taxon>Sapindaceae</taxon>
        <taxon>Hippocastanoideae</taxon>
        <taxon>Acereae</taxon>
        <taxon>Dipteronia</taxon>
    </lineage>
</organism>
<dbReference type="AlphaFoldDB" id="A0AAE0AN59"/>
<accession>A0AAE0AN59</accession>
<comment type="caution">
    <text evidence="1">The sequence shown here is derived from an EMBL/GenBank/DDBJ whole genome shotgun (WGS) entry which is preliminary data.</text>
</comment>
<name>A0AAE0AN59_9ROSI</name>
<dbReference type="EMBL" id="JANJYJ010000004">
    <property type="protein sequence ID" value="KAK3220605.1"/>
    <property type="molecule type" value="Genomic_DNA"/>
</dbReference>
<gene>
    <name evidence="1" type="ORF">Dsin_014575</name>
</gene>
<protein>
    <submittedName>
        <fullName evidence="1">Uncharacterized protein</fullName>
    </submittedName>
</protein>
<proteinExistence type="predicted"/>
<evidence type="ECO:0000313" key="1">
    <source>
        <dbReference type="EMBL" id="KAK3220605.1"/>
    </source>
</evidence>
<keyword evidence="2" id="KW-1185">Reference proteome</keyword>
<reference evidence="1" key="1">
    <citation type="journal article" date="2023" name="Plant J.">
        <title>Genome sequences and population genomics provide insights into the demographic history, inbreeding, and mutation load of two 'living fossil' tree species of Dipteronia.</title>
        <authorList>
            <person name="Feng Y."/>
            <person name="Comes H.P."/>
            <person name="Chen J."/>
            <person name="Zhu S."/>
            <person name="Lu R."/>
            <person name="Zhang X."/>
            <person name="Li P."/>
            <person name="Qiu J."/>
            <person name="Olsen K.M."/>
            <person name="Qiu Y."/>
        </authorList>
    </citation>
    <scope>NUCLEOTIDE SEQUENCE</scope>
    <source>
        <strain evidence="1">NBL</strain>
    </source>
</reference>
<sequence>MENSFVSVDESGCSCGGCSGGGGGGEGREGGVIPVSVSWENGGFGVVLDLDNEGFLQVL</sequence>